<evidence type="ECO:0000259" key="3">
    <source>
        <dbReference type="PROSITE" id="PS51755"/>
    </source>
</evidence>
<sequence>MGKMIVLTFSDSEECAFEKIMDTLSDSGEIDHSLHFPESSLAFPGLEISLKEKTVYLNHTPVNMTYPEFHTLTYMARHPGWVFTKKQIYEELYEDVQTENIDNSIYCLIRGLRKKIEADPGNPKYIQTVRGIGYKFTIPEE</sequence>
<dbReference type="eggNOG" id="COG0745">
    <property type="taxonomic scope" value="Bacteria"/>
</dbReference>
<dbReference type="EMBL" id="ACCL02000022">
    <property type="protein sequence ID" value="EET59027.1"/>
    <property type="molecule type" value="Genomic_DNA"/>
</dbReference>
<dbReference type="Proteomes" id="UP000005561">
    <property type="component" value="Unassembled WGS sequence"/>
</dbReference>
<reference evidence="4" key="1">
    <citation type="submission" date="2009-07" db="EMBL/GenBank/DDBJ databases">
        <authorList>
            <person name="Weinstock G."/>
            <person name="Sodergren E."/>
            <person name="Clifton S."/>
            <person name="Fulton L."/>
            <person name="Fulton B."/>
            <person name="Courtney L."/>
            <person name="Fronick C."/>
            <person name="Harrison M."/>
            <person name="Strong C."/>
            <person name="Farmer C."/>
            <person name="Delahaunty K."/>
            <person name="Markovic C."/>
            <person name="Hall O."/>
            <person name="Minx P."/>
            <person name="Tomlinson C."/>
            <person name="Mitreva M."/>
            <person name="Nelson J."/>
            <person name="Hou S."/>
            <person name="Wollam A."/>
            <person name="Pepin K.H."/>
            <person name="Johnson M."/>
            <person name="Bhonagiri V."/>
            <person name="Nash W.E."/>
            <person name="Warren W."/>
            <person name="Chinwalla A."/>
            <person name="Mardis E.R."/>
            <person name="Wilson R.K."/>
        </authorList>
    </citation>
    <scope>NUCLEOTIDE SEQUENCE [LARGE SCALE GENOMIC DNA]</scope>
    <source>
        <strain evidence="4">DSM 14469</strain>
    </source>
</reference>
<dbReference type="PROSITE" id="PS51755">
    <property type="entry name" value="OMPR_PHOB"/>
    <property type="match status" value="1"/>
</dbReference>
<protein>
    <submittedName>
        <fullName evidence="4">Transcriptional regulatory protein, C-terminal domain protein</fullName>
    </submittedName>
</protein>
<evidence type="ECO:0000256" key="1">
    <source>
        <dbReference type="ARBA" id="ARBA00023125"/>
    </source>
</evidence>
<feature type="DNA-binding region" description="OmpR/PhoB-type" evidence="2">
    <location>
        <begin position="38"/>
        <end position="138"/>
    </location>
</feature>
<feature type="domain" description="OmpR/PhoB-type" evidence="3">
    <location>
        <begin position="38"/>
        <end position="138"/>
    </location>
</feature>
<dbReference type="InterPro" id="IPR001867">
    <property type="entry name" value="OmpR/PhoB-type_DNA-bd"/>
</dbReference>
<comment type="caution">
    <text evidence="4">The sequence shown here is derived from an EMBL/GenBank/DDBJ whole genome shotgun (WGS) entry which is preliminary data.</text>
</comment>
<dbReference type="SUPFAM" id="SSF46894">
    <property type="entry name" value="C-terminal effector domain of the bipartite response regulators"/>
    <property type="match status" value="1"/>
</dbReference>
<dbReference type="Gene3D" id="1.10.10.10">
    <property type="entry name" value="Winged helix-like DNA-binding domain superfamily/Winged helix DNA-binding domain"/>
    <property type="match status" value="1"/>
</dbReference>
<dbReference type="InterPro" id="IPR016032">
    <property type="entry name" value="Sig_transdc_resp-reg_C-effctor"/>
</dbReference>
<dbReference type="STRING" id="168384.SAMN05660368_03393"/>
<evidence type="ECO:0000256" key="2">
    <source>
        <dbReference type="PROSITE-ProRule" id="PRU01091"/>
    </source>
</evidence>
<dbReference type="GO" id="GO:0000160">
    <property type="term" value="P:phosphorelay signal transduction system"/>
    <property type="evidence" value="ECO:0007669"/>
    <property type="project" value="InterPro"/>
</dbReference>
<keyword evidence="1 2" id="KW-0238">DNA-binding</keyword>
<dbReference type="GO" id="GO:0003677">
    <property type="term" value="F:DNA binding"/>
    <property type="evidence" value="ECO:0007669"/>
    <property type="project" value="UniProtKB-UniRule"/>
</dbReference>
<dbReference type="CDD" id="cd00383">
    <property type="entry name" value="trans_reg_C"/>
    <property type="match status" value="1"/>
</dbReference>
<evidence type="ECO:0000313" key="4">
    <source>
        <dbReference type="EMBL" id="EET59027.1"/>
    </source>
</evidence>
<dbReference type="RefSeq" id="WP_006863699.1">
    <property type="nucleotide sequence ID" value="NZ_ACCL02000022.1"/>
</dbReference>
<dbReference type="AlphaFoldDB" id="C6LJU9"/>
<proteinExistence type="predicted"/>
<accession>C6LJU9</accession>
<dbReference type="GO" id="GO:0006355">
    <property type="term" value="P:regulation of DNA-templated transcription"/>
    <property type="evidence" value="ECO:0007669"/>
    <property type="project" value="InterPro"/>
</dbReference>
<name>C6LJU9_9FIRM</name>
<dbReference type="InterPro" id="IPR036388">
    <property type="entry name" value="WH-like_DNA-bd_sf"/>
</dbReference>
<dbReference type="SMART" id="SM00862">
    <property type="entry name" value="Trans_reg_C"/>
    <property type="match status" value="1"/>
</dbReference>
<organism evidence="4 5">
    <name type="scientific">Marvinbryantia formatexigens DSM 14469</name>
    <dbReference type="NCBI Taxonomy" id="478749"/>
    <lineage>
        <taxon>Bacteria</taxon>
        <taxon>Bacillati</taxon>
        <taxon>Bacillota</taxon>
        <taxon>Clostridia</taxon>
        <taxon>Lachnospirales</taxon>
        <taxon>Lachnospiraceae</taxon>
        <taxon>Marvinbryantia</taxon>
    </lineage>
</organism>
<gene>
    <name evidence="4" type="ORF">BRYFOR_08936</name>
</gene>
<evidence type="ECO:0000313" key="5">
    <source>
        <dbReference type="Proteomes" id="UP000005561"/>
    </source>
</evidence>
<keyword evidence="5" id="KW-1185">Reference proteome</keyword>
<dbReference type="Pfam" id="PF00486">
    <property type="entry name" value="Trans_reg_C"/>
    <property type="match status" value="1"/>
</dbReference>